<dbReference type="PROSITE" id="PS50943">
    <property type="entry name" value="HTH_CROC1"/>
    <property type="match status" value="1"/>
</dbReference>
<dbReference type="SMART" id="SM00530">
    <property type="entry name" value="HTH_XRE"/>
    <property type="match status" value="1"/>
</dbReference>
<dbReference type="SUPFAM" id="SSF47413">
    <property type="entry name" value="lambda repressor-like DNA-binding domains"/>
    <property type="match status" value="1"/>
</dbReference>
<dbReference type="CDD" id="cd00093">
    <property type="entry name" value="HTH_XRE"/>
    <property type="match status" value="1"/>
</dbReference>
<evidence type="ECO:0000313" key="2">
    <source>
        <dbReference type="EMBL" id="SFT03800.1"/>
    </source>
</evidence>
<feature type="domain" description="HTH cro/C1-type" evidence="1">
    <location>
        <begin position="9"/>
        <end position="63"/>
    </location>
</feature>
<dbReference type="OrthoDB" id="1859224at2"/>
<keyword evidence="3" id="KW-1185">Reference proteome</keyword>
<reference evidence="3" key="1">
    <citation type="submission" date="2016-10" db="EMBL/GenBank/DDBJ databases">
        <authorList>
            <person name="Varghese N."/>
            <person name="Submissions S."/>
        </authorList>
    </citation>
    <scope>NUCLEOTIDE SEQUENCE [LARGE SCALE GENOMIC DNA]</scope>
    <source>
        <strain evidence="3">DSM 45789</strain>
    </source>
</reference>
<sequence>MRTIQRSWLVKLRKEKGMTQKDVACKAGLSRNYYSEIEKGIKTPAGKTAKRLGNTLGFDMSLFF</sequence>
<accession>A0A1I6UQW4</accession>
<dbReference type="Gene3D" id="1.10.260.40">
    <property type="entry name" value="lambda repressor-like DNA-binding domains"/>
    <property type="match status" value="1"/>
</dbReference>
<dbReference type="AlphaFoldDB" id="A0A1I6UQW4"/>
<protein>
    <submittedName>
        <fullName evidence="2">Helix-turn-helix</fullName>
    </submittedName>
</protein>
<dbReference type="Pfam" id="PF01381">
    <property type="entry name" value="HTH_3"/>
    <property type="match status" value="1"/>
</dbReference>
<proteinExistence type="predicted"/>
<dbReference type="Proteomes" id="UP000198660">
    <property type="component" value="Unassembled WGS sequence"/>
</dbReference>
<evidence type="ECO:0000259" key="1">
    <source>
        <dbReference type="PROSITE" id="PS50943"/>
    </source>
</evidence>
<organism evidence="2 3">
    <name type="scientific">Marininema halotolerans</name>
    <dbReference type="NCBI Taxonomy" id="1155944"/>
    <lineage>
        <taxon>Bacteria</taxon>
        <taxon>Bacillati</taxon>
        <taxon>Bacillota</taxon>
        <taxon>Bacilli</taxon>
        <taxon>Bacillales</taxon>
        <taxon>Thermoactinomycetaceae</taxon>
        <taxon>Marininema</taxon>
    </lineage>
</organism>
<dbReference type="GO" id="GO:0003677">
    <property type="term" value="F:DNA binding"/>
    <property type="evidence" value="ECO:0007669"/>
    <property type="project" value="InterPro"/>
</dbReference>
<name>A0A1I6UQW4_9BACL</name>
<dbReference type="InterPro" id="IPR001387">
    <property type="entry name" value="Cro/C1-type_HTH"/>
</dbReference>
<dbReference type="EMBL" id="FPAA01000019">
    <property type="protein sequence ID" value="SFT03800.1"/>
    <property type="molecule type" value="Genomic_DNA"/>
</dbReference>
<dbReference type="InterPro" id="IPR010982">
    <property type="entry name" value="Lambda_DNA-bd_dom_sf"/>
</dbReference>
<dbReference type="RefSeq" id="WP_091839737.1">
    <property type="nucleotide sequence ID" value="NZ_FPAA01000019.1"/>
</dbReference>
<evidence type="ECO:0000313" key="3">
    <source>
        <dbReference type="Proteomes" id="UP000198660"/>
    </source>
</evidence>
<gene>
    <name evidence="2" type="ORF">SAMN05444972_11915</name>
</gene>